<keyword evidence="1" id="KW-1133">Transmembrane helix</keyword>
<name>A0A2P7RKL6_9HYPH</name>
<protein>
    <submittedName>
        <fullName evidence="2">Uncharacterized protein</fullName>
    </submittedName>
</protein>
<evidence type="ECO:0000313" key="2">
    <source>
        <dbReference type="EMBL" id="PSJ50761.1"/>
    </source>
</evidence>
<dbReference type="AlphaFoldDB" id="A0A2P7RKL6"/>
<gene>
    <name evidence="2" type="ORF">C7I85_29940</name>
</gene>
<sequence>MASHVFIVMAFVLLVFACMGGQRLERTVTGYEKSPDCGGGKPYGWQRSARLVAFALVIAGMWWLNG</sequence>
<keyword evidence="1" id="KW-0472">Membrane</keyword>
<feature type="transmembrane region" description="Helical" evidence="1">
    <location>
        <begin position="44"/>
        <end position="64"/>
    </location>
</feature>
<evidence type="ECO:0000256" key="1">
    <source>
        <dbReference type="SAM" id="Phobius"/>
    </source>
</evidence>
<keyword evidence="3" id="KW-1185">Reference proteome</keyword>
<comment type="caution">
    <text evidence="2">The sequence shown here is derived from an EMBL/GenBank/DDBJ whole genome shotgun (WGS) entry which is preliminary data.</text>
</comment>
<keyword evidence="1" id="KW-0812">Transmembrane</keyword>
<dbReference type="Proteomes" id="UP000240653">
    <property type="component" value="Unassembled WGS sequence"/>
</dbReference>
<evidence type="ECO:0000313" key="3">
    <source>
        <dbReference type="Proteomes" id="UP000240653"/>
    </source>
</evidence>
<proteinExistence type="predicted"/>
<dbReference type="EMBL" id="PXYL01000044">
    <property type="protein sequence ID" value="PSJ50761.1"/>
    <property type="molecule type" value="Genomic_DNA"/>
</dbReference>
<organism evidence="2 3">
    <name type="scientific">Pseudaminobacter soli</name>
    <name type="common">ex Li et al. 2025</name>
    <dbReference type="NCBI Taxonomy" id="1295366"/>
    <lineage>
        <taxon>Bacteria</taxon>
        <taxon>Pseudomonadati</taxon>
        <taxon>Pseudomonadota</taxon>
        <taxon>Alphaproteobacteria</taxon>
        <taxon>Hyphomicrobiales</taxon>
        <taxon>Phyllobacteriaceae</taxon>
        <taxon>Pseudaminobacter</taxon>
    </lineage>
</organism>
<reference evidence="2 3" key="1">
    <citation type="submission" date="2018-03" db="EMBL/GenBank/DDBJ databases">
        <title>The draft genome of Mesorhizobium soli JCM 19897.</title>
        <authorList>
            <person name="Li L."/>
            <person name="Liu L."/>
            <person name="Liang L."/>
            <person name="Wang T."/>
            <person name="Zhang X."/>
        </authorList>
    </citation>
    <scope>NUCLEOTIDE SEQUENCE [LARGE SCALE GENOMIC DNA]</scope>
    <source>
        <strain evidence="2 3">JCM 19897</strain>
    </source>
</reference>
<accession>A0A2P7RKL6</accession>